<reference evidence="3" key="3">
    <citation type="submission" date="2025-09" db="UniProtKB">
        <authorList>
            <consortium name="Ensembl"/>
        </authorList>
    </citation>
    <scope>IDENTIFICATION</scope>
</reference>
<dbReference type="InParanoid" id="A0A803TPZ4"/>
<dbReference type="Gene3D" id="1.10.4020.10">
    <property type="entry name" value="DNA breaking-rejoining enzymes"/>
    <property type="match status" value="1"/>
</dbReference>
<keyword evidence="1" id="KW-0539">Nucleus</keyword>
<dbReference type="InterPro" id="IPR038269">
    <property type="entry name" value="SCAN_sf"/>
</dbReference>
<dbReference type="Proteomes" id="UP000001646">
    <property type="component" value="Unplaced"/>
</dbReference>
<organism evidence="3 4">
    <name type="scientific">Anolis carolinensis</name>
    <name type="common">Green anole</name>
    <name type="synonym">American chameleon</name>
    <dbReference type="NCBI Taxonomy" id="28377"/>
    <lineage>
        <taxon>Eukaryota</taxon>
        <taxon>Metazoa</taxon>
        <taxon>Chordata</taxon>
        <taxon>Craniata</taxon>
        <taxon>Vertebrata</taxon>
        <taxon>Euteleostomi</taxon>
        <taxon>Lepidosauria</taxon>
        <taxon>Squamata</taxon>
        <taxon>Bifurcata</taxon>
        <taxon>Unidentata</taxon>
        <taxon>Episquamata</taxon>
        <taxon>Toxicofera</taxon>
        <taxon>Iguania</taxon>
        <taxon>Dactyloidae</taxon>
        <taxon>Anolis</taxon>
    </lineage>
</organism>
<dbReference type="PROSITE" id="PS50804">
    <property type="entry name" value="SCAN_BOX"/>
    <property type="match status" value="1"/>
</dbReference>
<evidence type="ECO:0000313" key="3">
    <source>
        <dbReference type="Ensembl" id="ENSACAP00000037284.1"/>
    </source>
</evidence>
<dbReference type="FunFam" id="1.10.4020.10:FF:000001">
    <property type="entry name" value="zinc finger protein 263 isoform X1"/>
    <property type="match status" value="1"/>
</dbReference>
<feature type="domain" description="SCAN box" evidence="2">
    <location>
        <begin position="44"/>
        <end position="126"/>
    </location>
</feature>
<protein>
    <recommendedName>
        <fullName evidence="2">SCAN box domain-containing protein</fullName>
    </recommendedName>
</protein>
<dbReference type="AlphaFoldDB" id="A0A803TPZ4"/>
<evidence type="ECO:0000313" key="4">
    <source>
        <dbReference type="Proteomes" id="UP000001646"/>
    </source>
</evidence>
<keyword evidence="4" id="KW-1185">Reference proteome</keyword>
<dbReference type="PANTHER" id="PTHR45935">
    <property type="entry name" value="PROTEIN ZBED8-RELATED"/>
    <property type="match status" value="1"/>
</dbReference>
<dbReference type="InterPro" id="IPR050916">
    <property type="entry name" value="SCAN-C2H2_zinc_finger"/>
</dbReference>
<reference evidence="3" key="2">
    <citation type="submission" date="2025-08" db="UniProtKB">
        <authorList>
            <consortium name="Ensembl"/>
        </authorList>
    </citation>
    <scope>IDENTIFICATION</scope>
</reference>
<dbReference type="PANTHER" id="PTHR45935:SF15">
    <property type="entry name" value="SCAN BOX DOMAIN-CONTAINING PROTEIN"/>
    <property type="match status" value="1"/>
</dbReference>
<evidence type="ECO:0000256" key="1">
    <source>
        <dbReference type="ARBA" id="ARBA00023242"/>
    </source>
</evidence>
<proteinExistence type="predicted"/>
<dbReference type="SUPFAM" id="SSF47353">
    <property type="entry name" value="Retrovirus capsid dimerization domain-like"/>
    <property type="match status" value="1"/>
</dbReference>
<dbReference type="CDD" id="cd07936">
    <property type="entry name" value="SCAN"/>
    <property type="match status" value="1"/>
</dbReference>
<evidence type="ECO:0000259" key="2">
    <source>
        <dbReference type="PROSITE" id="PS50804"/>
    </source>
</evidence>
<dbReference type="InterPro" id="IPR003309">
    <property type="entry name" value="SCAN_dom"/>
</dbReference>
<dbReference type="SMART" id="SM00431">
    <property type="entry name" value="SCAN"/>
    <property type="match status" value="1"/>
</dbReference>
<name>A0A803TPZ4_ANOCA</name>
<dbReference type="GeneTree" id="ENSGT00940000154715"/>
<sequence>QSREEPWDDAKQAFTGLETEGREDYGKVKAAILHKDAMRREEVRQCFRRFRYQEAEGPRGAYGQLQELCCRWLKAERHSKEQILELLVLEQFLAILPPEIESWVKECGPETCSQAVALAEDFLQKQREAKRTGCLFPWMVGMFFLD</sequence>
<reference evidence="3" key="1">
    <citation type="submission" date="2009-12" db="EMBL/GenBank/DDBJ databases">
        <title>The Genome Sequence of Anolis carolinensis (Green Anole Lizard).</title>
        <authorList>
            <consortium name="The Genome Sequencing Platform"/>
            <person name="Di Palma F."/>
            <person name="Alfoldi J."/>
            <person name="Heiman D."/>
            <person name="Young S."/>
            <person name="Grabherr M."/>
            <person name="Johnson J."/>
            <person name="Lander E.S."/>
            <person name="Lindblad-Toh K."/>
        </authorList>
    </citation>
    <scope>NUCLEOTIDE SEQUENCE [LARGE SCALE GENOMIC DNA]</scope>
    <source>
        <strain evidence="3">JBL SC #1</strain>
    </source>
</reference>
<dbReference type="Pfam" id="PF02023">
    <property type="entry name" value="SCAN"/>
    <property type="match status" value="1"/>
</dbReference>
<accession>A0A803TPZ4</accession>
<dbReference type="Ensembl" id="ENSACAT00000047190.1">
    <property type="protein sequence ID" value="ENSACAP00000037284.1"/>
    <property type="gene ID" value="ENSACAG00000039865.1"/>
</dbReference>